<gene>
    <name evidence="2" type="primary">81</name>
    <name evidence="2" type="ORF">SEA_TRAX_81</name>
</gene>
<dbReference type="Pfam" id="PF13671">
    <property type="entry name" value="AAA_33"/>
    <property type="match status" value="1"/>
</dbReference>
<evidence type="ECO:0000259" key="1">
    <source>
        <dbReference type="Pfam" id="PF25109"/>
    </source>
</evidence>
<dbReference type="Proteomes" id="UP000320647">
    <property type="component" value="Segment"/>
</dbReference>
<dbReference type="KEGG" id="vg:70080595"/>
<dbReference type="EMBL" id="MK967378">
    <property type="protein sequence ID" value="QDM55968.1"/>
    <property type="molecule type" value="Genomic_DNA"/>
</dbReference>
<dbReference type="Pfam" id="PF25109">
    <property type="entry name" value="HAD_PNKP"/>
    <property type="match status" value="1"/>
</dbReference>
<feature type="domain" description="Polynucleotide kinase PNKP phosphatase" evidence="1">
    <location>
        <begin position="175"/>
        <end position="315"/>
    </location>
</feature>
<proteinExistence type="predicted"/>
<dbReference type="GeneID" id="70080595"/>
<reference evidence="2 3" key="1">
    <citation type="submission" date="2019-05" db="EMBL/GenBank/DDBJ databases">
        <authorList>
            <person name="Burke A."/>
            <person name="Deelsnyder S."/>
            <person name="Fournier A."/>
            <person name="Low S."/>
            <person name="Murawski K."/>
            <person name="Worthington R."/>
            <person name="Molloy S.D."/>
            <person name="Garlena R.A."/>
            <person name="Russell D.A."/>
            <person name="Pope W.H."/>
            <person name="Jacobs-Sera D."/>
            <person name="Hatfull G.F."/>
        </authorList>
    </citation>
    <scope>NUCLEOTIDE SEQUENCE [LARGE SCALE GENOMIC DNA]</scope>
</reference>
<evidence type="ECO:0000313" key="2">
    <source>
        <dbReference type="EMBL" id="QDM55968.1"/>
    </source>
</evidence>
<keyword evidence="2" id="KW-0808">Transferase</keyword>
<accession>A0A515MH18</accession>
<dbReference type="InterPro" id="IPR023214">
    <property type="entry name" value="HAD_sf"/>
</dbReference>
<name>A0A515MH18_9CAUD</name>
<dbReference type="InterPro" id="IPR056782">
    <property type="entry name" value="HAD_PNKP"/>
</dbReference>
<dbReference type="InterPro" id="IPR027417">
    <property type="entry name" value="P-loop_NTPase"/>
</dbReference>
<dbReference type="RefSeq" id="YP_010246066.1">
    <property type="nucleotide sequence ID" value="NC_060132.1"/>
</dbReference>
<sequence>MTELIAMRGLPGSGKTTRARRIAAATGAVVVGRDFERFQMFGEWWTGGKPEHEDAVTVALNAKVRALLKANQSVVVDNTHIRLGYLKDWAKVASECGATFRIEDVKTDVEECIRRDNDRFHNFGGDRASLGGDRLVGEQAIRRMASRIDWRMPKPVAPIEIEPVDHKVAEELMLPGAILVDIDGTLAHMTGRSPYDYSRVGEDMVDFAVRGIVQDYEELGYDIIVCSGRDDECRTMTVAWLLANDIPFHKLLMRPTDAKDANGNKLPDWIVKYNLFNENVRGKYDVAFVLDDRNQVVDMWRKLGLKCLQVAPGDF</sequence>
<dbReference type="SUPFAM" id="SSF52540">
    <property type="entry name" value="P-loop containing nucleoside triphosphate hydrolases"/>
    <property type="match status" value="1"/>
</dbReference>
<protein>
    <submittedName>
        <fullName evidence="2">Polynucleotide kinase</fullName>
    </submittedName>
</protein>
<dbReference type="Gene3D" id="3.40.50.300">
    <property type="entry name" value="P-loop containing nucleotide triphosphate hydrolases"/>
    <property type="match status" value="1"/>
</dbReference>
<keyword evidence="3" id="KW-1185">Reference proteome</keyword>
<dbReference type="GO" id="GO:0016301">
    <property type="term" value="F:kinase activity"/>
    <property type="evidence" value="ECO:0007669"/>
    <property type="project" value="UniProtKB-KW"/>
</dbReference>
<dbReference type="SUPFAM" id="SSF56784">
    <property type="entry name" value="HAD-like"/>
    <property type="match status" value="1"/>
</dbReference>
<dbReference type="InterPro" id="IPR036412">
    <property type="entry name" value="HAD-like_sf"/>
</dbReference>
<keyword evidence="2" id="KW-0418">Kinase</keyword>
<dbReference type="Gene3D" id="3.40.50.1000">
    <property type="entry name" value="HAD superfamily/HAD-like"/>
    <property type="match status" value="1"/>
</dbReference>
<organism evidence="2 3">
    <name type="scientific">Gordonia phage Trax</name>
    <dbReference type="NCBI Taxonomy" id="2591121"/>
    <lineage>
        <taxon>Viruses</taxon>
        <taxon>Duplodnaviria</taxon>
        <taxon>Heunggongvirae</taxon>
        <taxon>Uroviricota</taxon>
        <taxon>Caudoviricetes</taxon>
        <taxon>Deeyouvirinae</taxon>
        <taxon>Nevillevirus</taxon>
        <taxon>Nevillevirus trax</taxon>
    </lineage>
</organism>
<evidence type="ECO:0000313" key="3">
    <source>
        <dbReference type="Proteomes" id="UP000320647"/>
    </source>
</evidence>